<keyword evidence="1" id="KW-0472">Membrane</keyword>
<sequence>MASTLGSGSSTDKKTDTQRYTEYAILALVILGLGGGAYWYYSKKE</sequence>
<name>A0A7S8BDT1_9VIRU</name>
<dbReference type="KEGG" id="vg:80543735"/>
<organism evidence="2 3">
    <name type="scientific">Medusavirus stheno T3</name>
    <dbReference type="NCBI Taxonomy" id="3069717"/>
    <lineage>
        <taxon>Viruses</taxon>
        <taxon>Varidnaviria</taxon>
        <taxon>Bamfordvirae</taxon>
        <taxon>Nucleocytoviricota</taxon>
        <taxon>Megaviricetes</taxon>
        <taxon>Mamonoviridae</taxon>
        <taxon>Medusavirus</taxon>
        <taxon>Medusavirus sthenus</taxon>
    </lineage>
</organism>
<reference evidence="2 3" key="1">
    <citation type="submission" date="2020-09" db="EMBL/GenBank/DDBJ databases">
        <authorList>
            <person name="Zhang R."/>
            <person name="Garcia K."/>
            <person name="Ogata H."/>
        </authorList>
    </citation>
    <scope>NUCLEOTIDE SEQUENCE [LARGE SCALE GENOMIC DNA]</scope>
    <source>
        <strain evidence="3">stheno</strain>
    </source>
</reference>
<dbReference type="EMBL" id="MW018138">
    <property type="protein sequence ID" value="QPB44539.1"/>
    <property type="molecule type" value="Genomic_DNA"/>
</dbReference>
<dbReference type="Proteomes" id="UP001162098">
    <property type="component" value="Segment"/>
</dbReference>
<keyword evidence="1" id="KW-1133">Transmembrane helix</keyword>
<keyword evidence="3" id="KW-1185">Reference proteome</keyword>
<evidence type="ECO:0000256" key="1">
    <source>
        <dbReference type="SAM" id="Phobius"/>
    </source>
</evidence>
<keyword evidence="1" id="KW-0812">Transmembrane</keyword>
<accession>A0A7S8BDT1</accession>
<proteinExistence type="predicted"/>
<evidence type="ECO:0000313" key="2">
    <source>
        <dbReference type="EMBL" id="QPB44539.1"/>
    </source>
</evidence>
<evidence type="ECO:0000313" key="3">
    <source>
        <dbReference type="Proteomes" id="UP001162098"/>
    </source>
</evidence>
<feature type="transmembrane region" description="Helical" evidence="1">
    <location>
        <begin position="20"/>
        <end position="41"/>
    </location>
</feature>
<protein>
    <submittedName>
        <fullName evidence="2">Uncharacterized protein</fullName>
    </submittedName>
</protein>